<organism evidence="3 4">
    <name type="scientific">Paenibacillus contaminans</name>
    <dbReference type="NCBI Taxonomy" id="450362"/>
    <lineage>
        <taxon>Bacteria</taxon>
        <taxon>Bacillati</taxon>
        <taxon>Bacillota</taxon>
        <taxon>Bacilli</taxon>
        <taxon>Bacillales</taxon>
        <taxon>Paenibacillaceae</taxon>
        <taxon>Paenibacillus</taxon>
    </lineage>
</organism>
<dbReference type="Gene3D" id="3.40.190.10">
    <property type="entry name" value="Periplasmic binding protein-like II"/>
    <property type="match status" value="2"/>
</dbReference>
<dbReference type="InterPro" id="IPR050490">
    <property type="entry name" value="Bact_solute-bd_prot1"/>
</dbReference>
<reference evidence="3 4" key="1">
    <citation type="journal article" date="2009" name="Int. J. Syst. Evol. Microbiol.">
        <title>Paenibacillus contaminans sp. nov., isolated from a contaminated laboratory plate.</title>
        <authorList>
            <person name="Chou J.H."/>
            <person name="Lee J.H."/>
            <person name="Lin M.C."/>
            <person name="Chang P.S."/>
            <person name="Arun A.B."/>
            <person name="Young C.C."/>
            <person name="Chen W.M."/>
        </authorList>
    </citation>
    <scope>NUCLEOTIDE SEQUENCE [LARGE SCALE GENOMIC DNA]</scope>
    <source>
        <strain evidence="3 4">CKOBP-6</strain>
    </source>
</reference>
<sequence length="533" mass="59374">MKMKKIASTAAIAALSVSVAACGSGSTEKASPSPSASGQAASAKPSDAPKKFTVTTLDFRYAGSVPPSNGRGIELINQKFNVDYKPQIVVVTDYLQKLSATVASGDLPDIITLENHQDSQYFKWAKQGAFLPLNDYLDKYESFKLIPENVRKSVSIDGKMYGLPAYFPLNYQLTPMIRQDWLDNLGLKMPTSYEELKQVAIAFTTQDPDKNGKNDTYGLAMSQNINPPFSMGAYWDFLAWYHKDTEGNYVPGIITEPRKELITWMADLYKQGAATPDFAVMNWGQTNKEFYGGKAGIFIGTPRGMNETYAQGLADVAPGAKLEPIPPFKAPDGSQGFTAHQGFSGITLLNAKLAKEPEKLQRILEMLDYSRKFYPIDQQNANNKDFDWITGNDGQGYKVENGTVKKESGEKGLKPLDYMPLAVPWAPSDDANSYSKTYKVPVLADVAAKFEKLHVDTKHYFNPVNAVFSETRLSKEVDLWKYMYEEQTKMIYGQRPISDWDNLVKEWKDKGGAQMVKEVNDALKAANIKGEWK</sequence>
<feature type="signal peptide" evidence="2">
    <location>
        <begin position="1"/>
        <end position="21"/>
    </location>
</feature>
<evidence type="ECO:0000256" key="2">
    <source>
        <dbReference type="SAM" id="SignalP"/>
    </source>
</evidence>
<dbReference type="SUPFAM" id="SSF53850">
    <property type="entry name" value="Periplasmic binding protein-like II"/>
    <property type="match status" value="1"/>
</dbReference>
<dbReference type="RefSeq" id="WP_113032215.1">
    <property type="nucleotide sequence ID" value="NZ_QMFB01000010.1"/>
</dbReference>
<dbReference type="AlphaFoldDB" id="A0A329MIZ7"/>
<protein>
    <submittedName>
        <fullName evidence="3">ABC transporter substrate-binding protein</fullName>
    </submittedName>
</protein>
<dbReference type="PANTHER" id="PTHR43649:SF12">
    <property type="entry name" value="DIACETYLCHITOBIOSE BINDING PROTEIN DASA"/>
    <property type="match status" value="1"/>
</dbReference>
<dbReference type="CDD" id="cd13580">
    <property type="entry name" value="PBP2_AlgQ_like_1"/>
    <property type="match status" value="1"/>
</dbReference>
<accession>A0A329MIZ7</accession>
<evidence type="ECO:0000313" key="4">
    <source>
        <dbReference type="Proteomes" id="UP000250369"/>
    </source>
</evidence>
<feature type="compositionally biased region" description="Low complexity" evidence="1">
    <location>
        <begin position="30"/>
        <end position="46"/>
    </location>
</feature>
<keyword evidence="4" id="KW-1185">Reference proteome</keyword>
<evidence type="ECO:0000313" key="3">
    <source>
        <dbReference type="EMBL" id="RAV19785.1"/>
    </source>
</evidence>
<dbReference type="EMBL" id="QMFB01000010">
    <property type="protein sequence ID" value="RAV19785.1"/>
    <property type="molecule type" value="Genomic_DNA"/>
</dbReference>
<feature type="chain" id="PRO_5038982422" evidence="2">
    <location>
        <begin position="22"/>
        <end position="533"/>
    </location>
</feature>
<comment type="caution">
    <text evidence="3">The sequence shown here is derived from an EMBL/GenBank/DDBJ whole genome shotgun (WGS) entry which is preliminary data.</text>
</comment>
<dbReference type="Proteomes" id="UP000250369">
    <property type="component" value="Unassembled WGS sequence"/>
</dbReference>
<keyword evidence="2" id="KW-0732">Signal</keyword>
<name>A0A329MIZ7_9BACL</name>
<gene>
    <name evidence="3" type="ORF">DQG23_17725</name>
</gene>
<evidence type="ECO:0000256" key="1">
    <source>
        <dbReference type="SAM" id="MobiDB-lite"/>
    </source>
</evidence>
<proteinExistence type="predicted"/>
<dbReference type="PROSITE" id="PS51257">
    <property type="entry name" value="PROKAR_LIPOPROTEIN"/>
    <property type="match status" value="1"/>
</dbReference>
<feature type="region of interest" description="Disordered" evidence="1">
    <location>
        <begin position="24"/>
        <end position="47"/>
    </location>
</feature>
<dbReference type="OrthoDB" id="9787283at2"/>
<dbReference type="PANTHER" id="PTHR43649">
    <property type="entry name" value="ARABINOSE-BINDING PROTEIN-RELATED"/>
    <property type="match status" value="1"/>
</dbReference>